<dbReference type="SUPFAM" id="SSF52540">
    <property type="entry name" value="P-loop containing nucleoside triphosphate hydrolases"/>
    <property type="match status" value="1"/>
</dbReference>
<dbReference type="GO" id="GO:0016887">
    <property type="term" value="F:ATP hydrolysis activity"/>
    <property type="evidence" value="ECO:0007669"/>
    <property type="project" value="InterPro"/>
</dbReference>
<keyword evidence="5" id="KW-0547">Nucleotide-binding</keyword>
<dbReference type="PANTHER" id="PTHR43297">
    <property type="entry name" value="OLIGOPEPTIDE TRANSPORT ATP-BINDING PROTEIN APPD"/>
    <property type="match status" value="1"/>
</dbReference>
<keyword evidence="4" id="KW-0997">Cell inner membrane</keyword>
<dbReference type="PROSITE" id="PS50893">
    <property type="entry name" value="ABC_TRANSPORTER_2"/>
    <property type="match status" value="1"/>
</dbReference>
<gene>
    <name evidence="11" type="ORF">ENT92_02075</name>
    <name evidence="10" type="ORF">ENU14_06990</name>
</gene>
<comment type="caution">
    <text evidence="10">The sequence shown here is derived from an EMBL/GenBank/DDBJ whole genome shotgun (WGS) entry which is preliminary data.</text>
</comment>
<dbReference type="Pfam" id="PF00005">
    <property type="entry name" value="ABC_tran"/>
    <property type="match status" value="1"/>
</dbReference>
<dbReference type="SMART" id="SM00382">
    <property type="entry name" value="AAA"/>
    <property type="match status" value="1"/>
</dbReference>
<keyword evidence="7" id="KW-1278">Translocase</keyword>
<dbReference type="EMBL" id="DTBJ01000057">
    <property type="protein sequence ID" value="HGM59311.1"/>
    <property type="molecule type" value="Genomic_DNA"/>
</dbReference>
<dbReference type="InterPro" id="IPR013563">
    <property type="entry name" value="Oligopep_ABC_C"/>
</dbReference>
<proteinExistence type="predicted"/>
<dbReference type="InterPro" id="IPR003439">
    <property type="entry name" value="ABC_transporter-like_ATP-bd"/>
</dbReference>
<dbReference type="Gene3D" id="3.40.50.300">
    <property type="entry name" value="P-loop containing nucleotide triphosphate hydrolases"/>
    <property type="match status" value="1"/>
</dbReference>
<dbReference type="InterPro" id="IPR050388">
    <property type="entry name" value="ABC_Ni/Peptide_Import"/>
</dbReference>
<evidence type="ECO:0000313" key="10">
    <source>
        <dbReference type="EMBL" id="HGM59311.1"/>
    </source>
</evidence>
<keyword evidence="8" id="KW-0472">Membrane</keyword>
<evidence type="ECO:0000259" key="9">
    <source>
        <dbReference type="PROSITE" id="PS50893"/>
    </source>
</evidence>
<evidence type="ECO:0000256" key="1">
    <source>
        <dbReference type="ARBA" id="ARBA00004202"/>
    </source>
</evidence>
<keyword evidence="6 10" id="KW-0067">ATP-binding</keyword>
<keyword evidence="3" id="KW-1003">Cell membrane</keyword>
<dbReference type="GO" id="GO:0005886">
    <property type="term" value="C:plasma membrane"/>
    <property type="evidence" value="ECO:0007669"/>
    <property type="project" value="UniProtKB-SubCell"/>
</dbReference>
<feature type="domain" description="ABC transporter" evidence="9">
    <location>
        <begin position="10"/>
        <end position="259"/>
    </location>
</feature>
<dbReference type="GO" id="GO:0005524">
    <property type="term" value="F:ATP binding"/>
    <property type="evidence" value="ECO:0007669"/>
    <property type="project" value="UniProtKB-KW"/>
</dbReference>
<keyword evidence="2" id="KW-0813">Transport</keyword>
<evidence type="ECO:0000256" key="6">
    <source>
        <dbReference type="ARBA" id="ARBA00022840"/>
    </source>
</evidence>
<dbReference type="PANTHER" id="PTHR43297:SF14">
    <property type="entry name" value="ATPASE AAA-TYPE CORE DOMAIN-CONTAINING PROTEIN"/>
    <property type="match status" value="1"/>
</dbReference>
<dbReference type="InterPro" id="IPR003593">
    <property type="entry name" value="AAA+_ATPase"/>
</dbReference>
<dbReference type="FunFam" id="3.40.50.300:FF:000016">
    <property type="entry name" value="Oligopeptide ABC transporter ATP-binding component"/>
    <property type="match status" value="1"/>
</dbReference>
<dbReference type="NCBIfam" id="TIGR01727">
    <property type="entry name" value="oligo_HPY"/>
    <property type="match status" value="1"/>
</dbReference>
<evidence type="ECO:0000256" key="2">
    <source>
        <dbReference type="ARBA" id="ARBA00022448"/>
    </source>
</evidence>
<evidence type="ECO:0000256" key="3">
    <source>
        <dbReference type="ARBA" id="ARBA00022475"/>
    </source>
</evidence>
<dbReference type="EMBL" id="DTAN01000083">
    <property type="protein sequence ID" value="HGU64990.1"/>
    <property type="molecule type" value="Genomic_DNA"/>
</dbReference>
<dbReference type="GO" id="GO:0015833">
    <property type="term" value="P:peptide transport"/>
    <property type="evidence" value="ECO:0007669"/>
    <property type="project" value="InterPro"/>
</dbReference>
<accession>A0A7C4HEV0</accession>
<sequence length="326" mass="36724">MKRCKLLELLRVEGLKIYFYTTVGAVKAVDNISFTLNQGEVLGLAGESGCGKSTTAFGIIRLVPPPGRIVGGKIFFEGQDILAMSPEEYRKKIRWKKISMVFQGAMNAFNPVLTIGDQLAEVFMIHRGLTKKEALMEAAKLLEMVGIDPRRVRSYPHELSGGMKQRAMIAMALALNPPLVIADEPTTALDVVVQAQVMNLFKKLQRERKIAVILITHDLSLIAEIADKVAIMYAGKIVELGMSEHIYLNPYHPYTKGLLNSIPRIKGELKKLEWIPGVPPDLIRPPPGCRFHPRCKYRFEPCDKEEPPMIEIEKNHYVACWLYVKR</sequence>
<dbReference type="AlphaFoldDB" id="A0A7C4HEV0"/>
<evidence type="ECO:0000256" key="7">
    <source>
        <dbReference type="ARBA" id="ARBA00022967"/>
    </source>
</evidence>
<comment type="subcellular location">
    <subcellularLocation>
        <location evidence="1">Cell membrane</location>
        <topology evidence="1">Peripheral membrane protein</topology>
    </subcellularLocation>
</comment>
<evidence type="ECO:0000256" key="8">
    <source>
        <dbReference type="ARBA" id="ARBA00023136"/>
    </source>
</evidence>
<evidence type="ECO:0000256" key="4">
    <source>
        <dbReference type="ARBA" id="ARBA00022519"/>
    </source>
</evidence>
<evidence type="ECO:0000256" key="5">
    <source>
        <dbReference type="ARBA" id="ARBA00022741"/>
    </source>
</evidence>
<name>A0A7C4HEV0_STAMA</name>
<evidence type="ECO:0000313" key="11">
    <source>
        <dbReference type="EMBL" id="HGU64990.1"/>
    </source>
</evidence>
<organism evidence="10">
    <name type="scientific">Staphylothermus marinus</name>
    <dbReference type="NCBI Taxonomy" id="2280"/>
    <lineage>
        <taxon>Archaea</taxon>
        <taxon>Thermoproteota</taxon>
        <taxon>Thermoprotei</taxon>
        <taxon>Desulfurococcales</taxon>
        <taxon>Desulfurococcaceae</taxon>
        <taxon>Staphylothermus</taxon>
    </lineage>
</organism>
<dbReference type="InterPro" id="IPR027417">
    <property type="entry name" value="P-loop_NTPase"/>
</dbReference>
<dbReference type="CDD" id="cd03257">
    <property type="entry name" value="ABC_NikE_OppD_transporters"/>
    <property type="match status" value="1"/>
</dbReference>
<dbReference type="Pfam" id="PF08352">
    <property type="entry name" value="oligo_HPY"/>
    <property type="match status" value="1"/>
</dbReference>
<dbReference type="PROSITE" id="PS00211">
    <property type="entry name" value="ABC_TRANSPORTER_1"/>
    <property type="match status" value="1"/>
</dbReference>
<dbReference type="InterPro" id="IPR017871">
    <property type="entry name" value="ABC_transporter-like_CS"/>
</dbReference>
<reference evidence="10" key="1">
    <citation type="journal article" date="2020" name="mSystems">
        <title>Genome- and Community-Level Interaction Insights into Carbon Utilization and Element Cycling Functions of Hydrothermarchaeota in Hydrothermal Sediment.</title>
        <authorList>
            <person name="Zhou Z."/>
            <person name="Liu Y."/>
            <person name="Xu W."/>
            <person name="Pan J."/>
            <person name="Luo Z.H."/>
            <person name="Li M."/>
        </authorList>
    </citation>
    <scope>NUCLEOTIDE SEQUENCE [LARGE SCALE GENOMIC DNA]</scope>
    <source>
        <strain evidence="11">SpSt-622</strain>
        <strain evidence="10">SpSt-642</strain>
    </source>
</reference>
<protein>
    <submittedName>
        <fullName evidence="10">ABC transporter ATP-binding protein</fullName>
    </submittedName>
</protein>